<evidence type="ECO:0000256" key="1">
    <source>
        <dbReference type="SAM" id="Phobius"/>
    </source>
</evidence>
<evidence type="ECO:0000313" key="3">
    <source>
        <dbReference type="Proteomes" id="UP000023774"/>
    </source>
</evidence>
<accession>N9MA41</accession>
<protein>
    <submittedName>
        <fullName evidence="2">Uncharacterized protein</fullName>
    </submittedName>
</protein>
<keyword evidence="3" id="KW-1185">Reference proteome</keyword>
<dbReference type="EMBL" id="APRJ01000010">
    <property type="protein sequence ID" value="ENW87516.1"/>
    <property type="molecule type" value="Genomic_DNA"/>
</dbReference>
<dbReference type="Proteomes" id="UP000023774">
    <property type="component" value="Unassembled WGS sequence"/>
</dbReference>
<reference evidence="2 3" key="1">
    <citation type="submission" date="2013-02" db="EMBL/GenBank/DDBJ databases">
        <title>The Genome Sequence of Acinetobacter sp. NIPH 713.</title>
        <authorList>
            <consortium name="The Broad Institute Genome Sequencing Platform"/>
            <consortium name="The Broad Institute Genome Sequencing Center for Infectious Disease"/>
            <person name="Cerqueira G."/>
            <person name="Feldgarden M."/>
            <person name="Courvalin P."/>
            <person name="Perichon B."/>
            <person name="Grillot-Courvalin C."/>
            <person name="Clermont D."/>
            <person name="Rocha E."/>
            <person name="Yoon E.-J."/>
            <person name="Nemec A."/>
            <person name="Walker B."/>
            <person name="Young S.K."/>
            <person name="Zeng Q."/>
            <person name="Gargeya S."/>
            <person name="Fitzgerald M."/>
            <person name="Haas B."/>
            <person name="Abouelleil A."/>
            <person name="Alvarado L."/>
            <person name="Arachchi H.M."/>
            <person name="Berlin A.M."/>
            <person name="Chapman S.B."/>
            <person name="Dewar J."/>
            <person name="Goldberg J."/>
            <person name="Griggs A."/>
            <person name="Gujja S."/>
            <person name="Hansen M."/>
            <person name="Howarth C."/>
            <person name="Imamovic A."/>
            <person name="Larimer J."/>
            <person name="McCowan C."/>
            <person name="Murphy C."/>
            <person name="Neiman D."/>
            <person name="Pearson M."/>
            <person name="Priest M."/>
            <person name="Roberts A."/>
            <person name="Saif S."/>
            <person name="Shea T."/>
            <person name="Sisk P."/>
            <person name="Sykes S."/>
            <person name="Wortman J."/>
            <person name="Nusbaum C."/>
            <person name="Birren B."/>
        </authorList>
    </citation>
    <scope>NUCLEOTIDE SEQUENCE [LARGE SCALE GENOMIC DNA]</scope>
    <source>
        <strain evidence="2 3">NIPH 713</strain>
    </source>
</reference>
<comment type="caution">
    <text evidence="2">The sequence shown here is derived from an EMBL/GenBank/DDBJ whole genome shotgun (WGS) entry which is preliminary data.</text>
</comment>
<name>N9MA41_9GAMM</name>
<gene>
    <name evidence="2" type="ORF">F906_00756</name>
</gene>
<keyword evidence="1" id="KW-0812">Transmembrane</keyword>
<keyword evidence="1" id="KW-0472">Membrane</keyword>
<dbReference type="AlphaFoldDB" id="N9MA41"/>
<feature type="transmembrane region" description="Helical" evidence="1">
    <location>
        <begin position="61"/>
        <end position="81"/>
    </location>
</feature>
<keyword evidence="1" id="KW-1133">Transmembrane helix</keyword>
<dbReference type="HOGENOM" id="CLU_2434200_0_0_6"/>
<evidence type="ECO:0000313" key="2">
    <source>
        <dbReference type="EMBL" id="ENW87516.1"/>
    </source>
</evidence>
<organism evidence="2 3">
    <name type="scientific">Acinetobacter pseudolwoffii</name>
    <dbReference type="NCBI Taxonomy" id="2053287"/>
    <lineage>
        <taxon>Bacteria</taxon>
        <taxon>Pseudomonadati</taxon>
        <taxon>Pseudomonadota</taxon>
        <taxon>Gammaproteobacteria</taxon>
        <taxon>Moraxellales</taxon>
        <taxon>Moraxellaceae</taxon>
        <taxon>Acinetobacter</taxon>
    </lineage>
</organism>
<feature type="transmembrane region" description="Helical" evidence="1">
    <location>
        <begin position="25"/>
        <end position="49"/>
    </location>
</feature>
<proteinExistence type="predicted"/>
<sequence>MKMFTYFIFALLCFSADYNFADGAYLKIEITAITILGLVSYSLVYLTLFEKMSDELYSPHLKIILCLALHLIAVAIFYMKYRKHYRSTKS</sequence>